<sequence length="666" mass="72563">MGFLKRFFSMGSRKSKKGRRQHNHNAEPMPVDAQGRLRAVEPWQNEATRLLRSSSAHFTVVSEVDYSTLPPLPHPVNNVLSTPVATPARSTSSTVKRSGTYTVTVHGRTTHSRTEFPNANPPLDDTKDNAPHTDFHYYDESPTKPKSHPNPKSVPFTPRDQSRLLRLRRDPSVASLLNIYDDQGRVQSSAFANTPPNSAPVYEVEGREQKKRTGSTLRQLMGERDNGLHADCTAMEGDISWAERELARIDRTSMSLASESSLPLETPKDTHFPDDHFEPHVVTNTTFASDDSSTNWPVISSLEVELSGSTSVDSEHHTILDRVPPSEQDMDSKTPQRASEVFGFLTERRKSILERNRAIAEARDLPPLPALSVPGLPLPASRALSTSTSAMSTPPLTMTSTANSLNSSPTTSSDTSSAQIHHATVAKLTPMSRSTDNLNILYTPSPITVNVLPSASPAPSNAAQPSKIPRGPRPAPAAGSKHTPSASQSSLYRQNTTSVASVTTPVESMFAPPPSSLPTRIPKSTSKSHDPYTPVHKRPHRRTGSRSSSTAMVFSDEDEENTFAPPTKGRSRRTPSGTVDKENSPSAAQQYNDPRSKAYPKTPAVARSHSRALFDLRNPTLVNDVPPSPAKSIDLSPVGQDIMADVRKRRQQVRAASGGSGRGVRR</sequence>
<feature type="compositionally biased region" description="Polar residues" evidence="1">
    <location>
        <begin position="584"/>
        <end position="593"/>
    </location>
</feature>
<feature type="region of interest" description="Disordered" evidence="1">
    <location>
        <begin position="647"/>
        <end position="666"/>
    </location>
</feature>
<gene>
    <name evidence="2" type="ORF">EIP91_007441</name>
</gene>
<feature type="region of interest" description="Disordered" evidence="1">
    <location>
        <begin position="453"/>
        <end position="606"/>
    </location>
</feature>
<feature type="region of interest" description="Disordered" evidence="1">
    <location>
        <begin position="382"/>
        <end position="419"/>
    </location>
</feature>
<reference evidence="2 3" key="1">
    <citation type="submission" date="2018-11" db="EMBL/GenBank/DDBJ databases">
        <title>Genome assembly of Steccherinum ochraceum LE-BIN_3174, the white-rot fungus of the Steccherinaceae family (The Residual Polyporoid clade, Polyporales, Basidiomycota).</title>
        <authorList>
            <person name="Fedorova T.V."/>
            <person name="Glazunova O.A."/>
            <person name="Landesman E.O."/>
            <person name="Moiseenko K.V."/>
            <person name="Psurtseva N.V."/>
            <person name="Savinova O.S."/>
            <person name="Shakhova N.V."/>
            <person name="Tyazhelova T.V."/>
            <person name="Vasina D.V."/>
        </authorList>
    </citation>
    <scope>NUCLEOTIDE SEQUENCE [LARGE SCALE GENOMIC DNA]</scope>
    <source>
        <strain evidence="2 3">LE-BIN_3174</strain>
    </source>
</reference>
<feature type="compositionally biased region" description="Basic residues" evidence="1">
    <location>
        <begin position="13"/>
        <end position="23"/>
    </location>
</feature>
<keyword evidence="3" id="KW-1185">Reference proteome</keyword>
<evidence type="ECO:0000256" key="1">
    <source>
        <dbReference type="SAM" id="MobiDB-lite"/>
    </source>
</evidence>
<dbReference type="AlphaFoldDB" id="A0A4R0RLT0"/>
<dbReference type="OrthoDB" id="3168838at2759"/>
<protein>
    <submittedName>
        <fullName evidence="2">Uncharacterized protein</fullName>
    </submittedName>
</protein>
<evidence type="ECO:0000313" key="2">
    <source>
        <dbReference type="EMBL" id="TCD69511.1"/>
    </source>
</evidence>
<dbReference type="EMBL" id="RWJN01000040">
    <property type="protein sequence ID" value="TCD69511.1"/>
    <property type="molecule type" value="Genomic_DNA"/>
</dbReference>
<organism evidence="2 3">
    <name type="scientific">Steccherinum ochraceum</name>
    <dbReference type="NCBI Taxonomy" id="92696"/>
    <lineage>
        <taxon>Eukaryota</taxon>
        <taxon>Fungi</taxon>
        <taxon>Dikarya</taxon>
        <taxon>Basidiomycota</taxon>
        <taxon>Agaricomycotina</taxon>
        <taxon>Agaricomycetes</taxon>
        <taxon>Polyporales</taxon>
        <taxon>Steccherinaceae</taxon>
        <taxon>Steccherinum</taxon>
    </lineage>
</organism>
<feature type="compositionally biased region" description="Low complexity" evidence="1">
    <location>
        <begin position="399"/>
        <end position="417"/>
    </location>
</feature>
<feature type="region of interest" description="Disordered" evidence="1">
    <location>
        <begin position="619"/>
        <end position="639"/>
    </location>
</feature>
<feature type="region of interest" description="Disordered" evidence="1">
    <location>
        <begin position="187"/>
        <end position="215"/>
    </location>
</feature>
<dbReference type="STRING" id="92696.A0A4R0RLT0"/>
<evidence type="ECO:0000313" key="3">
    <source>
        <dbReference type="Proteomes" id="UP000292702"/>
    </source>
</evidence>
<feature type="compositionally biased region" description="Polar residues" evidence="1">
    <location>
        <begin position="187"/>
        <end position="196"/>
    </location>
</feature>
<proteinExistence type="predicted"/>
<feature type="compositionally biased region" description="Basic and acidic residues" evidence="1">
    <location>
        <begin position="124"/>
        <end position="143"/>
    </location>
</feature>
<dbReference type="Proteomes" id="UP000292702">
    <property type="component" value="Unassembled WGS sequence"/>
</dbReference>
<feature type="compositionally biased region" description="Basic residues" evidence="1">
    <location>
        <begin position="535"/>
        <end position="544"/>
    </location>
</feature>
<feature type="compositionally biased region" description="Polar residues" evidence="1">
    <location>
        <begin position="383"/>
        <end position="398"/>
    </location>
</feature>
<accession>A0A4R0RLT0</accession>
<comment type="caution">
    <text evidence="2">The sequence shown here is derived from an EMBL/GenBank/DDBJ whole genome shotgun (WGS) entry which is preliminary data.</text>
</comment>
<feature type="compositionally biased region" description="Polar residues" evidence="1">
    <location>
        <begin position="482"/>
        <end position="506"/>
    </location>
</feature>
<feature type="region of interest" description="Disordered" evidence="1">
    <location>
        <begin position="8"/>
        <end position="33"/>
    </location>
</feature>
<feature type="region of interest" description="Disordered" evidence="1">
    <location>
        <begin position="106"/>
        <end position="168"/>
    </location>
</feature>
<name>A0A4R0RLT0_9APHY</name>
<feature type="compositionally biased region" description="Low complexity" evidence="1">
    <location>
        <begin position="453"/>
        <end position="466"/>
    </location>
</feature>